<name>A0A4S8KQL1_DENBC</name>
<dbReference type="AlphaFoldDB" id="A0A4S8KQL1"/>
<sequence length="53" mass="5612">VITMYTKGGGKNGKHAAVTSADNISALSYLAVQLFQHAHHGRFKSIPSITSSL</sequence>
<proteinExistence type="predicted"/>
<accession>A0A4S8KQL1</accession>
<reference evidence="1 2" key="1">
    <citation type="journal article" date="2019" name="Nat. Ecol. Evol.">
        <title>Megaphylogeny resolves global patterns of mushroom evolution.</title>
        <authorList>
            <person name="Varga T."/>
            <person name="Krizsan K."/>
            <person name="Foldi C."/>
            <person name="Dima B."/>
            <person name="Sanchez-Garcia M."/>
            <person name="Sanchez-Ramirez S."/>
            <person name="Szollosi G.J."/>
            <person name="Szarkandi J.G."/>
            <person name="Papp V."/>
            <person name="Albert L."/>
            <person name="Andreopoulos W."/>
            <person name="Angelini C."/>
            <person name="Antonin V."/>
            <person name="Barry K.W."/>
            <person name="Bougher N.L."/>
            <person name="Buchanan P."/>
            <person name="Buyck B."/>
            <person name="Bense V."/>
            <person name="Catcheside P."/>
            <person name="Chovatia M."/>
            <person name="Cooper J."/>
            <person name="Damon W."/>
            <person name="Desjardin D."/>
            <person name="Finy P."/>
            <person name="Geml J."/>
            <person name="Haridas S."/>
            <person name="Hughes K."/>
            <person name="Justo A."/>
            <person name="Karasinski D."/>
            <person name="Kautmanova I."/>
            <person name="Kiss B."/>
            <person name="Kocsube S."/>
            <person name="Kotiranta H."/>
            <person name="LaButti K.M."/>
            <person name="Lechner B.E."/>
            <person name="Liimatainen K."/>
            <person name="Lipzen A."/>
            <person name="Lukacs Z."/>
            <person name="Mihaltcheva S."/>
            <person name="Morgado L.N."/>
            <person name="Niskanen T."/>
            <person name="Noordeloos M.E."/>
            <person name="Ohm R.A."/>
            <person name="Ortiz-Santana B."/>
            <person name="Ovrebo C."/>
            <person name="Racz N."/>
            <person name="Riley R."/>
            <person name="Savchenko A."/>
            <person name="Shiryaev A."/>
            <person name="Soop K."/>
            <person name="Spirin V."/>
            <person name="Szebenyi C."/>
            <person name="Tomsovsky M."/>
            <person name="Tulloss R.E."/>
            <person name="Uehling J."/>
            <person name="Grigoriev I.V."/>
            <person name="Vagvolgyi C."/>
            <person name="Papp T."/>
            <person name="Martin F.M."/>
            <person name="Miettinen O."/>
            <person name="Hibbett D.S."/>
            <person name="Nagy L.G."/>
        </authorList>
    </citation>
    <scope>NUCLEOTIDE SEQUENCE [LARGE SCALE GENOMIC DNA]</scope>
    <source>
        <strain evidence="1 2">CBS 962.96</strain>
    </source>
</reference>
<feature type="non-terminal residue" evidence="1">
    <location>
        <position position="53"/>
    </location>
</feature>
<evidence type="ECO:0000313" key="2">
    <source>
        <dbReference type="Proteomes" id="UP000297245"/>
    </source>
</evidence>
<dbReference type="OrthoDB" id="3065650at2759"/>
<dbReference type="Proteomes" id="UP000297245">
    <property type="component" value="Unassembled WGS sequence"/>
</dbReference>
<gene>
    <name evidence="1" type="ORF">K435DRAFT_590950</name>
</gene>
<organism evidence="1 2">
    <name type="scientific">Dendrothele bispora (strain CBS 962.96)</name>
    <dbReference type="NCBI Taxonomy" id="1314807"/>
    <lineage>
        <taxon>Eukaryota</taxon>
        <taxon>Fungi</taxon>
        <taxon>Dikarya</taxon>
        <taxon>Basidiomycota</taxon>
        <taxon>Agaricomycotina</taxon>
        <taxon>Agaricomycetes</taxon>
        <taxon>Agaricomycetidae</taxon>
        <taxon>Agaricales</taxon>
        <taxon>Agaricales incertae sedis</taxon>
        <taxon>Dendrothele</taxon>
    </lineage>
</organism>
<feature type="non-terminal residue" evidence="1">
    <location>
        <position position="1"/>
    </location>
</feature>
<dbReference type="EMBL" id="ML180278">
    <property type="protein sequence ID" value="THU78024.1"/>
    <property type="molecule type" value="Genomic_DNA"/>
</dbReference>
<keyword evidence="2" id="KW-1185">Reference proteome</keyword>
<protein>
    <submittedName>
        <fullName evidence="1">Uncharacterized protein</fullName>
    </submittedName>
</protein>
<evidence type="ECO:0000313" key="1">
    <source>
        <dbReference type="EMBL" id="THU78024.1"/>
    </source>
</evidence>